<evidence type="ECO:0000313" key="3">
    <source>
        <dbReference type="EMBL" id="KAF7554235.1"/>
    </source>
</evidence>
<keyword evidence="4" id="KW-1185">Reference proteome</keyword>
<dbReference type="PANTHER" id="PTHR43355">
    <property type="entry name" value="FLAVIN REDUCTASE (NADPH)"/>
    <property type="match status" value="1"/>
</dbReference>
<dbReference type="Proteomes" id="UP000722485">
    <property type="component" value="Unassembled WGS sequence"/>
</dbReference>
<evidence type="ECO:0000313" key="4">
    <source>
        <dbReference type="Proteomes" id="UP000722485"/>
    </source>
</evidence>
<comment type="caution">
    <text evidence="3">The sequence shown here is derived from an EMBL/GenBank/DDBJ whole genome shotgun (WGS) entry which is preliminary data.</text>
</comment>
<proteinExistence type="inferred from homology"/>
<dbReference type="Gene3D" id="3.40.50.720">
    <property type="entry name" value="NAD(P)-binding Rossmann-like Domain"/>
    <property type="match status" value="1"/>
</dbReference>
<evidence type="ECO:0000259" key="2">
    <source>
        <dbReference type="Pfam" id="PF13460"/>
    </source>
</evidence>
<name>A0A9P5HIM7_9HYPO</name>
<dbReference type="InterPro" id="IPR051606">
    <property type="entry name" value="Polyketide_Oxido-like"/>
</dbReference>
<accession>A0A9P5HIM7</accession>
<dbReference type="Pfam" id="PF13460">
    <property type="entry name" value="NAD_binding_10"/>
    <property type="match status" value="1"/>
</dbReference>
<sequence length="223" mass="23928">MRLLLVGANGRTGRLVLSEAISRGHTVTALVRNPSSLEPQSGLTIVKGSPLDPSAIEDAFKATETTDQPSAVIVTLNAPRASDSPFAKNISPPRLLAESVTNILAAMKSHGVSKFVYTSALGVGSSAYNLPFLMRMLVRYSNLGLTYKDHEEVDEIVKASNLDWTLVRPTLMKETEKQDVKTFENDGDGIGMLATISRASVAAFLVEAAEGDKWARTTPVIAN</sequence>
<dbReference type="PANTHER" id="PTHR43355:SF2">
    <property type="entry name" value="FLAVIN REDUCTASE (NADPH)"/>
    <property type="match status" value="1"/>
</dbReference>
<reference evidence="3" key="1">
    <citation type="submission" date="2020-03" db="EMBL/GenBank/DDBJ databases">
        <title>Draft Genome Sequence of Cylindrodendrum hubeiense.</title>
        <authorList>
            <person name="Buettner E."/>
            <person name="Kellner H."/>
        </authorList>
    </citation>
    <scope>NUCLEOTIDE SEQUENCE</scope>
    <source>
        <strain evidence="3">IHI 201604</strain>
    </source>
</reference>
<protein>
    <recommendedName>
        <fullName evidence="2">NAD(P)-binding domain-containing protein</fullName>
    </recommendedName>
</protein>
<evidence type="ECO:0000256" key="1">
    <source>
        <dbReference type="ARBA" id="ARBA00038376"/>
    </source>
</evidence>
<organism evidence="3 4">
    <name type="scientific">Cylindrodendrum hubeiense</name>
    <dbReference type="NCBI Taxonomy" id="595255"/>
    <lineage>
        <taxon>Eukaryota</taxon>
        <taxon>Fungi</taxon>
        <taxon>Dikarya</taxon>
        <taxon>Ascomycota</taxon>
        <taxon>Pezizomycotina</taxon>
        <taxon>Sordariomycetes</taxon>
        <taxon>Hypocreomycetidae</taxon>
        <taxon>Hypocreales</taxon>
        <taxon>Nectriaceae</taxon>
        <taxon>Cylindrodendrum</taxon>
    </lineage>
</organism>
<dbReference type="AlphaFoldDB" id="A0A9P5HIM7"/>
<comment type="similarity">
    <text evidence="1">Belongs to the avfA family.</text>
</comment>
<feature type="domain" description="NAD(P)-binding" evidence="2">
    <location>
        <begin position="7"/>
        <end position="210"/>
    </location>
</feature>
<gene>
    <name evidence="3" type="ORF">G7Z17_g3058</name>
</gene>
<dbReference type="GO" id="GO:0042602">
    <property type="term" value="F:riboflavin reductase (NADPH) activity"/>
    <property type="evidence" value="ECO:0007669"/>
    <property type="project" value="TreeGrafter"/>
</dbReference>
<dbReference type="EMBL" id="JAANBB010000035">
    <property type="protein sequence ID" value="KAF7554235.1"/>
    <property type="molecule type" value="Genomic_DNA"/>
</dbReference>
<dbReference type="SUPFAM" id="SSF51735">
    <property type="entry name" value="NAD(P)-binding Rossmann-fold domains"/>
    <property type="match status" value="1"/>
</dbReference>
<dbReference type="GO" id="GO:0004074">
    <property type="term" value="F:biliverdin reductase [NAD(P)H] activity"/>
    <property type="evidence" value="ECO:0007669"/>
    <property type="project" value="TreeGrafter"/>
</dbReference>
<dbReference type="InterPro" id="IPR036291">
    <property type="entry name" value="NAD(P)-bd_dom_sf"/>
</dbReference>
<dbReference type="OrthoDB" id="419598at2759"/>
<dbReference type="InterPro" id="IPR016040">
    <property type="entry name" value="NAD(P)-bd_dom"/>
</dbReference>